<evidence type="ECO:0008006" key="4">
    <source>
        <dbReference type="Google" id="ProtNLM"/>
    </source>
</evidence>
<sequence length="159" mass="18141">MKYFKTLALIIIGSLSLSSFNTNTAYKCLIQMKNYSGEGAYVVISVLDEADNYVETLHVRGEDTEWYHDIDQWWDFYGKTRPSLDGKTGATIAGGRRAVTQFQLQPEWINKGYSLRFETAVEDQAYHLDDVKIKITSQLLEGKTTNGKGFIRFIKLLPL</sequence>
<feature type="chain" id="PRO_5012770371" description="Flagellin biosynthesis protein FlgD" evidence="1">
    <location>
        <begin position="25"/>
        <end position="159"/>
    </location>
</feature>
<organism evidence="2 3">
    <name type="scientific">Psychroflexus salarius</name>
    <dbReference type="NCBI Taxonomy" id="1155689"/>
    <lineage>
        <taxon>Bacteria</taxon>
        <taxon>Pseudomonadati</taxon>
        <taxon>Bacteroidota</taxon>
        <taxon>Flavobacteriia</taxon>
        <taxon>Flavobacteriales</taxon>
        <taxon>Flavobacteriaceae</taxon>
        <taxon>Psychroflexus</taxon>
    </lineage>
</organism>
<protein>
    <recommendedName>
        <fullName evidence="4">Flagellin biosynthesis protein FlgD</fullName>
    </recommendedName>
</protein>
<gene>
    <name evidence="2" type="ORF">SAMN05444278_10969</name>
</gene>
<accession>A0A1M4XLH0</accession>
<dbReference type="EMBL" id="FQTW01000009">
    <property type="protein sequence ID" value="SHE94365.1"/>
    <property type="molecule type" value="Genomic_DNA"/>
</dbReference>
<evidence type="ECO:0000256" key="1">
    <source>
        <dbReference type="SAM" id="SignalP"/>
    </source>
</evidence>
<feature type="signal peptide" evidence="1">
    <location>
        <begin position="1"/>
        <end position="24"/>
    </location>
</feature>
<evidence type="ECO:0000313" key="2">
    <source>
        <dbReference type="EMBL" id="SHE94365.1"/>
    </source>
</evidence>
<dbReference type="Proteomes" id="UP000184462">
    <property type="component" value="Unassembled WGS sequence"/>
</dbReference>
<evidence type="ECO:0000313" key="3">
    <source>
        <dbReference type="Proteomes" id="UP000184462"/>
    </source>
</evidence>
<dbReference type="Pfam" id="PF10029">
    <property type="entry name" value="DUF2271"/>
    <property type="match status" value="1"/>
</dbReference>
<reference evidence="2 3" key="1">
    <citation type="submission" date="2016-11" db="EMBL/GenBank/DDBJ databases">
        <authorList>
            <person name="Jaros S."/>
            <person name="Januszkiewicz K."/>
            <person name="Wedrychowicz H."/>
        </authorList>
    </citation>
    <scope>NUCLEOTIDE SEQUENCE [LARGE SCALE GENOMIC DNA]</scope>
    <source>
        <strain evidence="2 3">DSM 25661</strain>
    </source>
</reference>
<keyword evidence="1" id="KW-0732">Signal</keyword>
<dbReference type="AlphaFoldDB" id="A0A1M4XLH0"/>
<name>A0A1M4XLH0_9FLAO</name>
<dbReference type="RefSeq" id="WP_073193538.1">
    <property type="nucleotide sequence ID" value="NZ_FQTW01000009.1"/>
</dbReference>
<keyword evidence="3" id="KW-1185">Reference proteome</keyword>
<dbReference type="InterPro" id="IPR014469">
    <property type="entry name" value="DUF2271"/>
</dbReference>
<dbReference type="OrthoDB" id="1430845at2"/>
<proteinExistence type="predicted"/>
<dbReference type="STRING" id="1155689.SAMN05444278_10969"/>